<evidence type="ECO:0000256" key="2">
    <source>
        <dbReference type="ARBA" id="ARBA00022840"/>
    </source>
</evidence>
<dbReference type="Pfam" id="PF13191">
    <property type="entry name" value="AAA_16"/>
    <property type="match status" value="1"/>
</dbReference>
<dbReference type="Proteomes" id="UP001458415">
    <property type="component" value="Unassembled WGS sequence"/>
</dbReference>
<keyword evidence="1" id="KW-0547">Nucleotide-binding</keyword>
<dbReference type="InterPro" id="IPR027417">
    <property type="entry name" value="P-loop_NTPase"/>
</dbReference>
<keyword evidence="5" id="KW-1185">Reference proteome</keyword>
<keyword evidence="2" id="KW-0067">ATP-binding</keyword>
<sequence length="372" mass="39608">MTTLPPSTSSPLIGRDREVAQLLRMLDDTVSGRGAGLEIRAEAGLGKSALLDVVRREVTRRGLTLLSADGVEHELELAYAALHQALHPLLDRVSGLPAPQRRALRCAFGQEDGTADVYTVALAALELVVEAAADHPVVILLEDMHWVDTPSIDALAFMARRIASEPVLMLATTRTGARFDPRRRPHLPELDLRPLSTTDAEALLDGVAPALTTPVRTRVLAEAAGNPLALKELPRALNGATAALGAAVPLNTRLKAAFAARLDHFAPSTRALLITLAADVTCDTQRLLAAATAVHGAEVTPQDLQEAIDDGLTEIAGPGLRFRHPLMRSAVYAHASLSERIDAHTALAAQLAAFPDRQLWHRASAVLGTSES</sequence>
<gene>
    <name evidence="4" type="ORF">ABT317_42080</name>
</gene>
<feature type="domain" description="Orc1-like AAA ATPase" evidence="3">
    <location>
        <begin position="11"/>
        <end position="169"/>
    </location>
</feature>
<proteinExistence type="predicted"/>
<dbReference type="InterPro" id="IPR041664">
    <property type="entry name" value="AAA_16"/>
</dbReference>
<accession>A0ABV1WGQ3</accession>
<dbReference type="EMBL" id="JBEPCU010001353">
    <property type="protein sequence ID" value="MER6983375.1"/>
    <property type="molecule type" value="Genomic_DNA"/>
</dbReference>
<dbReference type="SUPFAM" id="SSF52540">
    <property type="entry name" value="P-loop containing nucleoside triphosphate hydrolases"/>
    <property type="match status" value="1"/>
</dbReference>
<organism evidence="4 5">
    <name type="scientific">Streptomyces carpinensis</name>
    <dbReference type="NCBI Taxonomy" id="66369"/>
    <lineage>
        <taxon>Bacteria</taxon>
        <taxon>Bacillati</taxon>
        <taxon>Actinomycetota</taxon>
        <taxon>Actinomycetes</taxon>
        <taxon>Kitasatosporales</taxon>
        <taxon>Streptomycetaceae</taxon>
        <taxon>Streptomyces</taxon>
    </lineage>
</organism>
<reference evidence="4 5" key="1">
    <citation type="submission" date="2024-06" db="EMBL/GenBank/DDBJ databases">
        <title>The Natural Products Discovery Center: Release of the First 8490 Sequenced Strains for Exploring Actinobacteria Biosynthetic Diversity.</title>
        <authorList>
            <person name="Kalkreuter E."/>
            <person name="Kautsar S.A."/>
            <person name="Yang D."/>
            <person name="Bader C.D."/>
            <person name="Teijaro C.N."/>
            <person name="Fluegel L."/>
            <person name="Davis C.M."/>
            <person name="Simpson J.R."/>
            <person name="Lauterbach L."/>
            <person name="Steele A.D."/>
            <person name="Gui C."/>
            <person name="Meng S."/>
            <person name="Li G."/>
            <person name="Viehrig K."/>
            <person name="Ye F."/>
            <person name="Su P."/>
            <person name="Kiefer A.F."/>
            <person name="Nichols A."/>
            <person name="Cepeda A.J."/>
            <person name="Yan W."/>
            <person name="Fan B."/>
            <person name="Jiang Y."/>
            <person name="Adhikari A."/>
            <person name="Zheng C.-J."/>
            <person name="Schuster L."/>
            <person name="Cowan T.M."/>
            <person name="Smanski M.J."/>
            <person name="Chevrette M.G."/>
            <person name="De Carvalho L.P.S."/>
            <person name="Shen B."/>
        </authorList>
    </citation>
    <scope>NUCLEOTIDE SEQUENCE [LARGE SCALE GENOMIC DNA]</scope>
    <source>
        <strain evidence="4 5">NPDC000634</strain>
    </source>
</reference>
<feature type="non-terminal residue" evidence="4">
    <location>
        <position position="372"/>
    </location>
</feature>
<comment type="caution">
    <text evidence="4">The sequence shown here is derived from an EMBL/GenBank/DDBJ whole genome shotgun (WGS) entry which is preliminary data.</text>
</comment>
<dbReference type="PANTHER" id="PTHR16305">
    <property type="entry name" value="TESTICULAR SOLUBLE ADENYLYL CYCLASE"/>
    <property type="match status" value="1"/>
</dbReference>
<evidence type="ECO:0000256" key="1">
    <source>
        <dbReference type="ARBA" id="ARBA00022741"/>
    </source>
</evidence>
<evidence type="ECO:0000313" key="5">
    <source>
        <dbReference type="Proteomes" id="UP001458415"/>
    </source>
</evidence>
<dbReference type="PANTHER" id="PTHR16305:SF35">
    <property type="entry name" value="TRANSCRIPTIONAL ACTIVATOR DOMAIN"/>
    <property type="match status" value="1"/>
</dbReference>
<evidence type="ECO:0000259" key="3">
    <source>
        <dbReference type="Pfam" id="PF13191"/>
    </source>
</evidence>
<evidence type="ECO:0000313" key="4">
    <source>
        <dbReference type="EMBL" id="MER6983375.1"/>
    </source>
</evidence>
<protein>
    <submittedName>
        <fullName evidence="4">AAA family ATPase</fullName>
    </submittedName>
</protein>
<name>A0ABV1WGQ3_9ACTN</name>